<keyword evidence="3" id="KW-1185">Reference proteome</keyword>
<organism evidence="2 3">
    <name type="scientific">Enterococcus devriesei</name>
    <dbReference type="NCBI Taxonomy" id="319970"/>
    <lineage>
        <taxon>Bacteria</taxon>
        <taxon>Bacillati</taxon>
        <taxon>Bacillota</taxon>
        <taxon>Bacilli</taxon>
        <taxon>Lactobacillales</taxon>
        <taxon>Enterococcaceae</taxon>
        <taxon>Enterococcus</taxon>
    </lineage>
</organism>
<dbReference type="InterPro" id="IPR047928">
    <property type="entry name" value="Perm_prefix_1"/>
</dbReference>
<evidence type="ECO:0008006" key="4">
    <source>
        <dbReference type="Google" id="ProtNLM"/>
    </source>
</evidence>
<protein>
    <recommendedName>
        <fullName evidence="4">Beta-carotene 15,15'-monooxygenase</fullName>
    </recommendedName>
</protein>
<dbReference type="OrthoDB" id="9815852at2"/>
<dbReference type="STRING" id="319970.RV00_GL002748"/>
<proteinExistence type="predicted"/>
<keyword evidence="1" id="KW-1133">Transmembrane helix</keyword>
<feature type="transmembrane region" description="Helical" evidence="1">
    <location>
        <begin position="122"/>
        <end position="142"/>
    </location>
</feature>
<dbReference type="EMBL" id="JXKM01000006">
    <property type="protein sequence ID" value="OJG35563.1"/>
    <property type="molecule type" value="Genomic_DNA"/>
</dbReference>
<feature type="transmembrane region" description="Helical" evidence="1">
    <location>
        <begin position="207"/>
        <end position="228"/>
    </location>
</feature>
<dbReference type="RefSeq" id="WP_071862529.1">
    <property type="nucleotide sequence ID" value="NZ_JARQBO010000011.1"/>
</dbReference>
<evidence type="ECO:0000313" key="2">
    <source>
        <dbReference type="EMBL" id="OJG35563.1"/>
    </source>
</evidence>
<keyword evidence="1" id="KW-0812">Transmembrane</keyword>
<comment type="caution">
    <text evidence="2">The sequence shown here is derived from an EMBL/GenBank/DDBJ whole genome shotgun (WGS) entry which is preliminary data.</text>
</comment>
<gene>
    <name evidence="2" type="ORF">RV00_GL002748</name>
</gene>
<reference evidence="2 3" key="1">
    <citation type="submission" date="2014-12" db="EMBL/GenBank/DDBJ databases">
        <title>Draft genome sequences of 29 type strains of Enterococci.</title>
        <authorList>
            <person name="Zhong Z."/>
            <person name="Sun Z."/>
            <person name="Liu W."/>
            <person name="Zhang W."/>
            <person name="Zhang H."/>
        </authorList>
    </citation>
    <scope>NUCLEOTIDE SEQUENCE [LARGE SCALE GENOMIC DNA]</scope>
    <source>
        <strain evidence="2 3">DSM 22802</strain>
    </source>
</reference>
<dbReference type="AlphaFoldDB" id="A0A1L8SUE8"/>
<feature type="transmembrane region" description="Helical" evidence="1">
    <location>
        <begin position="95"/>
        <end position="116"/>
    </location>
</feature>
<feature type="transmembrane region" description="Helical" evidence="1">
    <location>
        <begin position="292"/>
        <end position="312"/>
    </location>
</feature>
<accession>A0A1L8SUE8</accession>
<dbReference type="Proteomes" id="UP000183700">
    <property type="component" value="Unassembled WGS sequence"/>
</dbReference>
<evidence type="ECO:0000313" key="3">
    <source>
        <dbReference type="Proteomes" id="UP000183700"/>
    </source>
</evidence>
<sequence length="314" mass="35874">METIRNYIETLFLEFPNTQEVQRAKQEILSIMEDHYLALLDEGKSEHEAIGQVISEFGSVDELREELQFTTREREPENGIEEEEMYYYLTERKKIALGLSLGISGCLLAVGTLIGLSVTGSQVFGVLLFFIILAASVGVIIYNGMQFAKIGAQLSDRYVSASLNEEANRMKQGYQKSFQISLVFGICICVLCVAPVLFFQMFTYAEYGIPMMFLFLAVGVFLIIYGSINYTSFDKFITAKYFVVDEDKPGPNAMYEKYGDSARTKHVLERIYWPLVTMIYFGWSFLTHSWGYSWMIFVMAGIFYSVVEAIFIKK</sequence>
<name>A0A1L8SUE8_9ENTE</name>
<keyword evidence="1" id="KW-0472">Membrane</keyword>
<feature type="transmembrane region" description="Helical" evidence="1">
    <location>
        <begin position="178"/>
        <end position="201"/>
    </location>
</feature>
<dbReference type="NCBIfam" id="NF038403">
    <property type="entry name" value="perm_prefix_1"/>
    <property type="match status" value="1"/>
</dbReference>
<feature type="transmembrane region" description="Helical" evidence="1">
    <location>
        <begin position="267"/>
        <end position="286"/>
    </location>
</feature>
<evidence type="ECO:0000256" key="1">
    <source>
        <dbReference type="SAM" id="Phobius"/>
    </source>
</evidence>